<organism evidence="8 9">
    <name type="scientific">Jaapia argillacea MUCL 33604</name>
    <dbReference type="NCBI Taxonomy" id="933084"/>
    <lineage>
        <taxon>Eukaryota</taxon>
        <taxon>Fungi</taxon>
        <taxon>Dikarya</taxon>
        <taxon>Basidiomycota</taxon>
        <taxon>Agaricomycotina</taxon>
        <taxon>Agaricomycetes</taxon>
        <taxon>Agaricomycetidae</taxon>
        <taxon>Jaapiales</taxon>
        <taxon>Jaapiaceae</taxon>
        <taxon>Jaapia</taxon>
    </lineage>
</organism>
<feature type="region of interest" description="Disordered" evidence="6">
    <location>
        <begin position="378"/>
        <end position="440"/>
    </location>
</feature>
<feature type="compositionally biased region" description="Polar residues" evidence="6">
    <location>
        <begin position="60"/>
        <end position="74"/>
    </location>
</feature>
<evidence type="ECO:0000256" key="1">
    <source>
        <dbReference type="ARBA" id="ARBA00023015"/>
    </source>
</evidence>
<dbReference type="GO" id="GO:0045944">
    <property type="term" value="P:positive regulation of transcription by RNA polymerase II"/>
    <property type="evidence" value="ECO:0007669"/>
    <property type="project" value="TreeGrafter"/>
</dbReference>
<evidence type="ECO:0000256" key="2">
    <source>
        <dbReference type="ARBA" id="ARBA00023125"/>
    </source>
</evidence>
<proteinExistence type="predicted"/>
<feature type="compositionally biased region" description="Basic and acidic residues" evidence="6">
    <location>
        <begin position="86"/>
        <end position="100"/>
    </location>
</feature>
<dbReference type="InterPro" id="IPR036638">
    <property type="entry name" value="HLH_DNA-bd_sf"/>
</dbReference>
<evidence type="ECO:0000313" key="9">
    <source>
        <dbReference type="Proteomes" id="UP000027265"/>
    </source>
</evidence>
<evidence type="ECO:0000256" key="6">
    <source>
        <dbReference type="SAM" id="MobiDB-lite"/>
    </source>
</evidence>
<name>A0A067PID2_9AGAM</name>
<feature type="compositionally biased region" description="Low complexity" evidence="6">
    <location>
        <begin position="381"/>
        <end position="392"/>
    </location>
</feature>
<dbReference type="SUPFAM" id="SSF47459">
    <property type="entry name" value="HLH, helix-loop-helix DNA-binding domain"/>
    <property type="match status" value="1"/>
</dbReference>
<dbReference type="GO" id="GO:0046983">
    <property type="term" value="F:protein dimerization activity"/>
    <property type="evidence" value="ECO:0007669"/>
    <property type="project" value="InterPro"/>
</dbReference>
<evidence type="ECO:0000256" key="5">
    <source>
        <dbReference type="ARBA" id="ARBA00023242"/>
    </source>
</evidence>
<feature type="region of interest" description="Disordered" evidence="6">
    <location>
        <begin position="1"/>
        <end position="100"/>
    </location>
</feature>
<feature type="compositionally biased region" description="Low complexity" evidence="6">
    <location>
        <begin position="1"/>
        <end position="28"/>
    </location>
</feature>
<protein>
    <recommendedName>
        <fullName evidence="7">BHLH domain-containing protein</fullName>
    </recommendedName>
</protein>
<dbReference type="EMBL" id="KL197763">
    <property type="protein sequence ID" value="KDQ50231.1"/>
    <property type="molecule type" value="Genomic_DNA"/>
</dbReference>
<dbReference type="GO" id="GO:0003700">
    <property type="term" value="F:DNA-binding transcription factor activity"/>
    <property type="evidence" value="ECO:0007669"/>
    <property type="project" value="TreeGrafter"/>
</dbReference>
<dbReference type="CDD" id="cd00083">
    <property type="entry name" value="bHLH_SF"/>
    <property type="match status" value="1"/>
</dbReference>
<dbReference type="PROSITE" id="PS50888">
    <property type="entry name" value="BHLH"/>
    <property type="match status" value="1"/>
</dbReference>
<dbReference type="Proteomes" id="UP000027265">
    <property type="component" value="Unassembled WGS sequence"/>
</dbReference>
<sequence length="527" mass="53845">MAISLPLGISSPSSLSSNSPPSSTGSPNMSLPTPVSPSNPMQNLTAPGSNGDSKDGVLSNPMNNNPNGLSSAANQPIKRKPSRRANTAERRATHNAVERARRETLNGRFLDLAALLPNLSQIRRPSKSAIVNSSIAHIHASRRHRLLAARELRLIKLESDALRRELNEWRDRAGLPRVEEPMRGEGFALVMSGECEVIPNAGLDDEEGMEDGDDEFVGVQQHVVATGPATGGGYGGMSGGMGSIAEELMMEEMRNPMMAAAMLKNASGNPYGHTVPNPSMGHQQLLQQQQQQQQLASILPRPIPSNHPGLMGSRGSPNGLVGPSPFDNSGGLVSPGSYLAPQQQQQPQSFANFSDMDKVAAWNAQLYGAISGTPPSGMFTPPASAHSSSGGSQRQAMYVGSPVDGDDGISVGSVQSRNGGNGGSGRERSASFGSGSGYGSPGSVGSNGGFEMSGLGAVAAGNGNGGNAGDYGLGGSVPRRMTSGWAGSDLGGNMGGLAAAMGLGGMKAMAVGAGGGGGNGGGFAMMM</sequence>
<reference evidence="9" key="1">
    <citation type="journal article" date="2014" name="Proc. Natl. Acad. Sci. U.S.A.">
        <title>Extensive sampling of basidiomycete genomes demonstrates inadequacy of the white-rot/brown-rot paradigm for wood decay fungi.</title>
        <authorList>
            <person name="Riley R."/>
            <person name="Salamov A.A."/>
            <person name="Brown D.W."/>
            <person name="Nagy L.G."/>
            <person name="Floudas D."/>
            <person name="Held B.W."/>
            <person name="Levasseur A."/>
            <person name="Lombard V."/>
            <person name="Morin E."/>
            <person name="Otillar R."/>
            <person name="Lindquist E.A."/>
            <person name="Sun H."/>
            <person name="LaButti K.M."/>
            <person name="Schmutz J."/>
            <person name="Jabbour D."/>
            <person name="Luo H."/>
            <person name="Baker S.E."/>
            <person name="Pisabarro A.G."/>
            <person name="Walton J.D."/>
            <person name="Blanchette R.A."/>
            <person name="Henrissat B."/>
            <person name="Martin F."/>
            <person name="Cullen D."/>
            <person name="Hibbett D.S."/>
            <person name="Grigoriev I.V."/>
        </authorList>
    </citation>
    <scope>NUCLEOTIDE SEQUENCE [LARGE SCALE GENOMIC DNA]</scope>
    <source>
        <strain evidence="9">MUCL 33604</strain>
    </source>
</reference>
<keyword evidence="4" id="KW-0804">Transcription</keyword>
<dbReference type="OrthoDB" id="8964853at2759"/>
<dbReference type="PANTHER" id="PTHR10328:SF3">
    <property type="entry name" value="PROTEIN MAX"/>
    <property type="match status" value="1"/>
</dbReference>
<keyword evidence="3" id="KW-0010">Activator</keyword>
<dbReference type="STRING" id="933084.A0A067PID2"/>
<gene>
    <name evidence="8" type="ORF">JAAARDRAFT_588666</name>
</gene>
<keyword evidence="5" id="KW-0539">Nucleus</keyword>
<dbReference type="GO" id="GO:0090575">
    <property type="term" value="C:RNA polymerase II transcription regulator complex"/>
    <property type="evidence" value="ECO:0007669"/>
    <property type="project" value="TreeGrafter"/>
</dbReference>
<accession>A0A067PID2</accession>
<dbReference type="SMART" id="SM00353">
    <property type="entry name" value="HLH"/>
    <property type="match status" value="1"/>
</dbReference>
<dbReference type="PANTHER" id="PTHR10328">
    <property type="entry name" value="PROTEIN MAX MYC-ASSOCIATED FACTOR X"/>
    <property type="match status" value="1"/>
</dbReference>
<evidence type="ECO:0000313" key="8">
    <source>
        <dbReference type="EMBL" id="KDQ50231.1"/>
    </source>
</evidence>
<evidence type="ECO:0000256" key="3">
    <source>
        <dbReference type="ARBA" id="ARBA00023159"/>
    </source>
</evidence>
<feature type="region of interest" description="Disordered" evidence="6">
    <location>
        <begin position="300"/>
        <end position="349"/>
    </location>
</feature>
<keyword evidence="1" id="KW-0805">Transcription regulation</keyword>
<feature type="compositionally biased region" description="Polar residues" evidence="6">
    <location>
        <begin position="29"/>
        <end position="51"/>
    </location>
</feature>
<keyword evidence="9" id="KW-1185">Reference proteome</keyword>
<keyword evidence="2" id="KW-0238">DNA-binding</keyword>
<dbReference type="InterPro" id="IPR011598">
    <property type="entry name" value="bHLH_dom"/>
</dbReference>
<evidence type="ECO:0000259" key="7">
    <source>
        <dbReference type="PROSITE" id="PS50888"/>
    </source>
</evidence>
<evidence type="ECO:0000256" key="4">
    <source>
        <dbReference type="ARBA" id="ARBA00023163"/>
    </source>
</evidence>
<dbReference type="AlphaFoldDB" id="A0A067PID2"/>
<feature type="domain" description="BHLH" evidence="7">
    <location>
        <begin position="89"/>
        <end position="141"/>
    </location>
</feature>
<dbReference type="GO" id="GO:0003677">
    <property type="term" value="F:DNA binding"/>
    <property type="evidence" value="ECO:0007669"/>
    <property type="project" value="UniProtKB-KW"/>
</dbReference>
<dbReference type="Gene3D" id="4.10.280.10">
    <property type="entry name" value="Helix-loop-helix DNA-binding domain"/>
    <property type="match status" value="1"/>
</dbReference>
<dbReference type="Pfam" id="PF00010">
    <property type="entry name" value="HLH"/>
    <property type="match status" value="1"/>
</dbReference>
<dbReference type="InParanoid" id="A0A067PID2"/>
<dbReference type="HOGENOM" id="CLU_029468_1_0_1"/>